<dbReference type="UniPathway" id="UPA00767">
    <property type="reaction ID" value="UER00752"/>
</dbReference>
<dbReference type="PANTHER" id="PTHR10835">
    <property type="entry name" value="SQUALENE MONOOXYGENASE"/>
    <property type="match status" value="1"/>
</dbReference>
<accession>A0A420YG12</accession>
<dbReference type="GO" id="GO:0050660">
    <property type="term" value="F:flavin adenine dinucleotide binding"/>
    <property type="evidence" value="ECO:0007669"/>
    <property type="project" value="UniProtKB-UniRule"/>
</dbReference>
<evidence type="ECO:0000256" key="6">
    <source>
        <dbReference type="ARBA" id="ARBA00022827"/>
    </source>
</evidence>
<evidence type="ECO:0000313" key="13">
    <source>
        <dbReference type="Proteomes" id="UP000275385"/>
    </source>
</evidence>
<dbReference type="Pfam" id="PF13450">
    <property type="entry name" value="NAD_binding_8"/>
    <property type="match status" value="1"/>
</dbReference>
<keyword evidence="8 10" id="KW-0560">Oxidoreductase</keyword>
<dbReference type="PRINTS" id="PR00420">
    <property type="entry name" value="RNGMNOXGNASE"/>
</dbReference>
<dbReference type="Gene3D" id="3.50.50.60">
    <property type="entry name" value="FAD/NAD(P)-binding domain"/>
    <property type="match status" value="1"/>
</dbReference>
<dbReference type="GO" id="GO:0005789">
    <property type="term" value="C:endoplasmic reticulum membrane"/>
    <property type="evidence" value="ECO:0007669"/>
    <property type="project" value="UniProtKB-SubCell"/>
</dbReference>
<keyword evidence="7" id="KW-0492">Microsome</keyword>
<dbReference type="PANTHER" id="PTHR10835:SF0">
    <property type="entry name" value="SQUALENE MONOOXYGENASE"/>
    <property type="match status" value="1"/>
</dbReference>
<keyword evidence="10" id="KW-1133">Transmembrane helix</keyword>
<gene>
    <name evidence="12" type="primary">ERG1</name>
    <name evidence="12" type="ORF">DL546_006084</name>
</gene>
<evidence type="ECO:0000256" key="10">
    <source>
        <dbReference type="RuleBase" id="RU367121"/>
    </source>
</evidence>
<dbReference type="EMBL" id="QVQW01000012">
    <property type="protein sequence ID" value="RKU46774.1"/>
    <property type="molecule type" value="Genomic_DNA"/>
</dbReference>
<comment type="catalytic activity">
    <reaction evidence="10">
        <text>squalene + reduced [NADPH--hemoprotein reductase] + O2 = (S)-2,3-epoxysqualene + oxidized [NADPH--hemoprotein reductase] + H2O + H(+)</text>
        <dbReference type="Rhea" id="RHEA:25282"/>
        <dbReference type="Rhea" id="RHEA-COMP:11964"/>
        <dbReference type="Rhea" id="RHEA-COMP:11965"/>
        <dbReference type="ChEBI" id="CHEBI:15377"/>
        <dbReference type="ChEBI" id="CHEBI:15378"/>
        <dbReference type="ChEBI" id="CHEBI:15379"/>
        <dbReference type="ChEBI" id="CHEBI:15440"/>
        <dbReference type="ChEBI" id="CHEBI:15441"/>
        <dbReference type="ChEBI" id="CHEBI:57618"/>
        <dbReference type="ChEBI" id="CHEBI:58210"/>
        <dbReference type="EC" id="1.14.14.17"/>
    </reaction>
</comment>
<feature type="transmembrane region" description="Helical" evidence="10">
    <location>
        <begin position="467"/>
        <end position="485"/>
    </location>
</feature>
<comment type="similarity">
    <text evidence="3 10">Belongs to the squalene monooxygenase family.</text>
</comment>
<organism evidence="12 13">
    <name type="scientific">Coniochaeta pulveracea</name>
    <dbReference type="NCBI Taxonomy" id="177199"/>
    <lineage>
        <taxon>Eukaryota</taxon>
        <taxon>Fungi</taxon>
        <taxon>Dikarya</taxon>
        <taxon>Ascomycota</taxon>
        <taxon>Pezizomycotina</taxon>
        <taxon>Sordariomycetes</taxon>
        <taxon>Sordariomycetidae</taxon>
        <taxon>Coniochaetales</taxon>
        <taxon>Coniochaetaceae</taxon>
        <taxon>Coniochaeta</taxon>
    </lineage>
</organism>
<evidence type="ECO:0000256" key="8">
    <source>
        <dbReference type="ARBA" id="ARBA00023002"/>
    </source>
</evidence>
<evidence type="ECO:0000256" key="3">
    <source>
        <dbReference type="ARBA" id="ARBA00008802"/>
    </source>
</evidence>
<evidence type="ECO:0000256" key="9">
    <source>
        <dbReference type="ARBA" id="ARBA00023136"/>
    </source>
</evidence>
<evidence type="ECO:0000259" key="11">
    <source>
        <dbReference type="Pfam" id="PF08491"/>
    </source>
</evidence>
<dbReference type="SUPFAM" id="SSF51905">
    <property type="entry name" value="FAD/NAD(P)-binding domain"/>
    <property type="match status" value="1"/>
</dbReference>
<evidence type="ECO:0000256" key="7">
    <source>
        <dbReference type="ARBA" id="ARBA00022848"/>
    </source>
</evidence>
<keyword evidence="9 10" id="KW-0472">Membrane</keyword>
<dbReference type="InterPro" id="IPR013698">
    <property type="entry name" value="Squalene_epoxidase"/>
</dbReference>
<reference evidence="12 13" key="1">
    <citation type="submission" date="2018-08" db="EMBL/GenBank/DDBJ databases">
        <title>Draft genome of the lignicolous fungus Coniochaeta pulveracea.</title>
        <authorList>
            <person name="Borstlap C.J."/>
            <person name="De Witt R.N."/>
            <person name="Botha A."/>
            <person name="Volschenk H."/>
        </authorList>
    </citation>
    <scope>NUCLEOTIDE SEQUENCE [LARGE SCALE GENOMIC DNA]</scope>
    <source>
        <strain evidence="12 13">CAB683</strain>
    </source>
</reference>
<comment type="function">
    <text evidence="10">Catalyzes the stereospecific oxidation of squalene to (S)-2,3-epoxysqualene, and is considered to be a rate-limiting enzyme in steroid biosynthesis.</text>
</comment>
<dbReference type="EC" id="1.14.14.17" evidence="4 10"/>
<keyword evidence="13" id="KW-1185">Reference proteome</keyword>
<evidence type="ECO:0000256" key="4">
    <source>
        <dbReference type="ARBA" id="ARBA00012312"/>
    </source>
</evidence>
<dbReference type="InterPro" id="IPR036188">
    <property type="entry name" value="FAD/NAD-bd_sf"/>
</dbReference>
<feature type="transmembrane region" description="Helical" evidence="10">
    <location>
        <begin position="26"/>
        <end position="44"/>
    </location>
</feature>
<dbReference type="GO" id="GO:0004506">
    <property type="term" value="F:squalene monooxygenase activity"/>
    <property type="evidence" value="ECO:0007669"/>
    <property type="project" value="UniProtKB-UniRule"/>
</dbReference>
<comment type="cofactor">
    <cofactor evidence="1 10">
        <name>FAD</name>
        <dbReference type="ChEBI" id="CHEBI:57692"/>
    </cofactor>
</comment>
<keyword evidence="5 10" id="KW-0285">Flavoprotein</keyword>
<sequence>MGDASYSHPEAARQAERREKYHEADVVVVGAGVFGCAIAIALANQGRSVLLLERWLHEPDRIVGELLQPGGVVALRKLGLEHCLEGIDAVACYGYHVTYHKDDVVMVYPPCTKEGVVKKGVVRHNVSGVEYEAQRKEGRDGWSADGERREEGKSFHHGRFITQLRKACLAHENITVIETDVQGIIRGEGSDLVLGVESKTTTKDGKKKMETFFGQLTIIADGYASRFRKGILPPGKAPVAKSKFYALELIDCPFPPSGFGHVVIGNASGPVLLYQIGTHETRALIDVPNDDPLASVANGGVRGYIEKVAIPTLPPSVQPSMRKAMEALGEKTIPKSMPNSWLPPTKQGHVPGVLLLGDAMNMRHPLTGGGMTVAFNDVLLVSELLSPEKVPDLGDTRKVRQAMEAFHSRRRNWTSIINVLAQALYSLFAARDDWQLLALQKGCFEYFQRGYTDEPLGMMSGLLQEPLTLASHFFTVAFVAIWLNWVDTCGGSLAGIWKAPLCLINAVLILWKACVVFLPVMWMEMMA</sequence>
<dbReference type="GO" id="GO:0006696">
    <property type="term" value="P:ergosterol biosynthetic process"/>
    <property type="evidence" value="ECO:0007669"/>
    <property type="project" value="TreeGrafter"/>
</dbReference>
<dbReference type="InterPro" id="IPR040125">
    <property type="entry name" value="Squalene_monox"/>
</dbReference>
<feature type="transmembrane region" description="Helical" evidence="10">
    <location>
        <begin position="497"/>
        <end position="522"/>
    </location>
</feature>
<comment type="subcellular location">
    <subcellularLocation>
        <location evidence="10">Endoplasmic reticulum membrane</location>
        <topology evidence="10">Multi-pass membrane protein</topology>
    </subcellularLocation>
    <subcellularLocation>
        <location evidence="2">Microsome membrane</location>
        <topology evidence="2">Multi-pass membrane protein</topology>
    </subcellularLocation>
</comment>
<protein>
    <recommendedName>
        <fullName evidence="4 10">Squalene monooxygenase</fullName>
        <ecNumber evidence="4 10">1.14.14.17</ecNumber>
    </recommendedName>
</protein>
<dbReference type="OrthoDB" id="1678617at2759"/>
<dbReference type="AlphaFoldDB" id="A0A420YG12"/>
<dbReference type="Pfam" id="PF08491">
    <property type="entry name" value="SE"/>
    <property type="match status" value="1"/>
</dbReference>
<evidence type="ECO:0000256" key="5">
    <source>
        <dbReference type="ARBA" id="ARBA00022630"/>
    </source>
</evidence>
<keyword evidence="10" id="KW-0256">Endoplasmic reticulum</keyword>
<evidence type="ECO:0000256" key="1">
    <source>
        <dbReference type="ARBA" id="ARBA00001974"/>
    </source>
</evidence>
<proteinExistence type="inferred from homology"/>
<name>A0A420YG12_9PEZI</name>
<comment type="caution">
    <text evidence="12">The sequence shown here is derived from an EMBL/GenBank/DDBJ whole genome shotgun (WGS) entry which is preliminary data.</text>
</comment>
<evidence type="ECO:0000256" key="2">
    <source>
        <dbReference type="ARBA" id="ARBA00004154"/>
    </source>
</evidence>
<keyword evidence="6 10" id="KW-0274">FAD</keyword>
<feature type="domain" description="Squalene epoxidase" evidence="11">
    <location>
        <begin position="214"/>
        <end position="487"/>
    </location>
</feature>
<dbReference type="Proteomes" id="UP000275385">
    <property type="component" value="Unassembled WGS sequence"/>
</dbReference>
<evidence type="ECO:0000313" key="12">
    <source>
        <dbReference type="EMBL" id="RKU46774.1"/>
    </source>
</evidence>
<dbReference type="STRING" id="177199.A0A420YG12"/>
<keyword evidence="10" id="KW-0812">Transmembrane</keyword>